<accession>A0A0V0QI59</accession>
<evidence type="ECO:0000313" key="4">
    <source>
        <dbReference type="Proteomes" id="UP000054937"/>
    </source>
</evidence>
<proteinExistence type="predicted"/>
<dbReference type="Pfam" id="PF02181">
    <property type="entry name" value="FH2"/>
    <property type="match status" value="1"/>
</dbReference>
<comment type="caution">
    <text evidence="3">The sequence shown here is derived from an EMBL/GenBank/DDBJ whole genome shotgun (WGS) entry which is preliminary data.</text>
</comment>
<dbReference type="GO" id="GO:0008017">
    <property type="term" value="F:microtubule binding"/>
    <property type="evidence" value="ECO:0007669"/>
    <property type="project" value="InterPro"/>
</dbReference>
<dbReference type="InterPro" id="IPR042201">
    <property type="entry name" value="FH2_Formin_sf"/>
</dbReference>
<dbReference type="Gene3D" id="1.20.58.2220">
    <property type="entry name" value="Formin, FH2 domain"/>
    <property type="match status" value="1"/>
</dbReference>
<dbReference type="PANTHER" id="PTHR45725">
    <property type="entry name" value="FORMIN HOMOLOGY 2 FAMILY MEMBER"/>
    <property type="match status" value="1"/>
</dbReference>
<dbReference type="PRINTS" id="PR00828">
    <property type="entry name" value="FORMIN"/>
</dbReference>
<protein>
    <recommendedName>
        <fullName evidence="2">FH2 domain-containing protein</fullName>
    </recommendedName>
</protein>
<dbReference type="OrthoDB" id="1668162at2759"/>
<dbReference type="InterPro" id="IPR001265">
    <property type="entry name" value="Formin_Cappuccino_subfam"/>
</dbReference>
<dbReference type="OMA" id="QKTSYNV"/>
<dbReference type="GO" id="GO:0005884">
    <property type="term" value="C:actin filament"/>
    <property type="evidence" value="ECO:0007669"/>
    <property type="project" value="InterPro"/>
</dbReference>
<feature type="domain" description="FH2" evidence="2">
    <location>
        <begin position="1"/>
        <end position="377"/>
    </location>
</feature>
<evidence type="ECO:0000313" key="3">
    <source>
        <dbReference type="EMBL" id="KRX01878.1"/>
    </source>
</evidence>
<feature type="compositionally biased region" description="Low complexity" evidence="1">
    <location>
        <begin position="385"/>
        <end position="398"/>
    </location>
</feature>
<feature type="compositionally biased region" description="Basic and acidic residues" evidence="1">
    <location>
        <begin position="359"/>
        <end position="384"/>
    </location>
</feature>
<dbReference type="InterPro" id="IPR051425">
    <property type="entry name" value="Formin_Homology"/>
</dbReference>
<dbReference type="PROSITE" id="PS51444">
    <property type="entry name" value="FH2"/>
    <property type="match status" value="1"/>
</dbReference>
<dbReference type="Proteomes" id="UP000054937">
    <property type="component" value="Unassembled WGS sequence"/>
</dbReference>
<dbReference type="EMBL" id="LDAU01000161">
    <property type="protein sequence ID" value="KRX01878.1"/>
    <property type="molecule type" value="Genomic_DNA"/>
</dbReference>
<dbReference type="PANTHER" id="PTHR45725:SF1">
    <property type="entry name" value="DISHEVELLED ASSOCIATED ACTIVATOR OF MORPHOGENESIS, ISOFORM D"/>
    <property type="match status" value="1"/>
</dbReference>
<dbReference type="AlphaFoldDB" id="A0A0V0QI59"/>
<name>A0A0V0QI59_PSEPJ</name>
<sequence length="492" mass="56596">MQPKQAINTIWKDVDDTKIKVDKEYLESNFAKPQPKKPVSGAKEVAAKPPVPEKVSLLDQDRQKNVEIVLGKLRTSYSLLKNALIISDEKILTRSNLESLKNIIPNQMEADMIKGYLEDGDIEKLGNPEKFMAEIIQVKGYEARVKGHLFIKQYEEIFEELEPKVTQLKDGFDYLLKSKKLKDIFEHTLALGNYLNGTSARGGAYGFKLDSLEKSNDVRYEDNKRTLLMYIMDLIVEKHNGEDFITEKEQEYLTMISRLPVSQLRIDFSEINIGFRNIDKGIKTQTDDPNDTIKEKFEPYCGKIEERKNKLESEIKEAEELYAKCSKYFCENPTESSEKFGEKFMKFCKSVQSAKRIKKQVEDQIRRNKEKEEKEKKKMEDQKKLQSQSSQNTQNSQESQKKLGGLAALKQNIQSSLKSKGDGDITNSLQTTFNSDFRKSKVPVVGFRQSYYNAKNPQDIINNLKENKQNKQGAAMPMPGFLAELQAKQKQK</sequence>
<organism evidence="3 4">
    <name type="scientific">Pseudocohnilembus persalinus</name>
    <name type="common">Ciliate</name>
    <dbReference type="NCBI Taxonomy" id="266149"/>
    <lineage>
        <taxon>Eukaryota</taxon>
        <taxon>Sar</taxon>
        <taxon>Alveolata</taxon>
        <taxon>Ciliophora</taxon>
        <taxon>Intramacronucleata</taxon>
        <taxon>Oligohymenophorea</taxon>
        <taxon>Scuticociliatia</taxon>
        <taxon>Philasterida</taxon>
        <taxon>Pseudocohnilembidae</taxon>
        <taxon>Pseudocohnilembus</taxon>
    </lineage>
</organism>
<dbReference type="InterPro" id="IPR015425">
    <property type="entry name" value="FH2_Formin"/>
</dbReference>
<dbReference type="SMART" id="SM00498">
    <property type="entry name" value="FH2"/>
    <property type="match status" value="1"/>
</dbReference>
<keyword evidence="4" id="KW-1185">Reference proteome</keyword>
<evidence type="ECO:0000256" key="1">
    <source>
        <dbReference type="SAM" id="MobiDB-lite"/>
    </source>
</evidence>
<dbReference type="GO" id="GO:0045010">
    <property type="term" value="P:actin nucleation"/>
    <property type="evidence" value="ECO:0007669"/>
    <property type="project" value="InterPro"/>
</dbReference>
<reference evidence="3 4" key="1">
    <citation type="journal article" date="2015" name="Sci. Rep.">
        <title>Genome of the facultative scuticociliatosis pathogen Pseudocohnilembus persalinus provides insight into its virulence through horizontal gene transfer.</title>
        <authorList>
            <person name="Xiong J."/>
            <person name="Wang G."/>
            <person name="Cheng J."/>
            <person name="Tian M."/>
            <person name="Pan X."/>
            <person name="Warren A."/>
            <person name="Jiang C."/>
            <person name="Yuan D."/>
            <person name="Miao W."/>
        </authorList>
    </citation>
    <scope>NUCLEOTIDE SEQUENCE [LARGE SCALE GENOMIC DNA]</scope>
    <source>
        <strain evidence="3">36N120E</strain>
    </source>
</reference>
<evidence type="ECO:0000259" key="2">
    <source>
        <dbReference type="PROSITE" id="PS51444"/>
    </source>
</evidence>
<dbReference type="SUPFAM" id="SSF101447">
    <property type="entry name" value="Formin homology 2 domain (FH2 domain)"/>
    <property type="match status" value="1"/>
</dbReference>
<feature type="region of interest" description="Disordered" evidence="1">
    <location>
        <begin position="359"/>
        <end position="407"/>
    </location>
</feature>
<dbReference type="InParanoid" id="A0A0V0QI59"/>
<gene>
    <name evidence="3" type="ORF">PPERSA_05717</name>
</gene>